<name>A0A3B1AVU1_9ZZZZ</name>
<proteinExistence type="predicted"/>
<accession>A0A3B1AVU1</accession>
<organism evidence="2">
    <name type="scientific">hydrothermal vent metagenome</name>
    <dbReference type="NCBI Taxonomy" id="652676"/>
    <lineage>
        <taxon>unclassified sequences</taxon>
        <taxon>metagenomes</taxon>
        <taxon>ecological metagenomes</taxon>
    </lineage>
</organism>
<sequence>MNLSTCKNYKLISELPLKYLIMFIFIVLSLYMAINITLLYVLIPDVLNLVQENINDVQLMILKNAMNKILLNSSFGTMMLFILNVLMIILLLKAKKLILEIDKNFG</sequence>
<keyword evidence="1" id="KW-0812">Transmembrane</keyword>
<feature type="transmembrane region" description="Helical" evidence="1">
    <location>
        <begin position="69"/>
        <end position="92"/>
    </location>
</feature>
<keyword evidence="1" id="KW-1133">Transmembrane helix</keyword>
<dbReference type="EMBL" id="UOFS01000030">
    <property type="protein sequence ID" value="VAW96916.1"/>
    <property type="molecule type" value="Genomic_DNA"/>
</dbReference>
<protein>
    <submittedName>
        <fullName evidence="2">Uncharacterized protein</fullName>
    </submittedName>
</protein>
<feature type="transmembrane region" description="Helical" evidence="1">
    <location>
        <begin position="20"/>
        <end position="43"/>
    </location>
</feature>
<gene>
    <name evidence="2" type="ORF">MNBD_GAMMA22-1249</name>
</gene>
<reference evidence="2" key="1">
    <citation type="submission" date="2018-06" db="EMBL/GenBank/DDBJ databases">
        <authorList>
            <person name="Zhirakovskaya E."/>
        </authorList>
    </citation>
    <scope>NUCLEOTIDE SEQUENCE</scope>
</reference>
<keyword evidence="1" id="KW-0472">Membrane</keyword>
<dbReference type="AlphaFoldDB" id="A0A3B1AVU1"/>
<evidence type="ECO:0000256" key="1">
    <source>
        <dbReference type="SAM" id="Phobius"/>
    </source>
</evidence>
<evidence type="ECO:0000313" key="2">
    <source>
        <dbReference type="EMBL" id="VAW96916.1"/>
    </source>
</evidence>